<dbReference type="InterPro" id="IPR007060">
    <property type="entry name" value="FtsL/DivIC"/>
</dbReference>
<dbReference type="KEGG" id="pgin:FRZ67_09970"/>
<dbReference type="RefSeq" id="WP_147189407.1">
    <property type="nucleotide sequence ID" value="NZ_CP042435.1"/>
</dbReference>
<proteinExistence type="predicted"/>
<keyword evidence="2" id="KW-1133">Transmembrane helix</keyword>
<keyword evidence="2" id="KW-0812">Transmembrane</keyword>
<organism evidence="3 4">
    <name type="scientific">Panacibacter ginsenosidivorans</name>
    <dbReference type="NCBI Taxonomy" id="1813871"/>
    <lineage>
        <taxon>Bacteria</taxon>
        <taxon>Pseudomonadati</taxon>
        <taxon>Bacteroidota</taxon>
        <taxon>Chitinophagia</taxon>
        <taxon>Chitinophagales</taxon>
        <taxon>Chitinophagaceae</taxon>
        <taxon>Panacibacter</taxon>
    </lineage>
</organism>
<keyword evidence="4" id="KW-1185">Reference proteome</keyword>
<name>A0A5B8V7T9_9BACT</name>
<dbReference type="OrthoDB" id="1467719at2"/>
<keyword evidence="2" id="KW-0472">Membrane</keyword>
<evidence type="ECO:0000256" key="2">
    <source>
        <dbReference type="SAM" id="Phobius"/>
    </source>
</evidence>
<feature type="transmembrane region" description="Helical" evidence="2">
    <location>
        <begin position="15"/>
        <end position="35"/>
    </location>
</feature>
<reference evidence="3 4" key="1">
    <citation type="journal article" date="2016" name="Int. J. Syst. Evol. Microbiol.">
        <title>Panacibacter ginsenosidivorans gen. nov., sp. nov., with ginsenoside converting activity isolated from soil of a ginseng field.</title>
        <authorList>
            <person name="Siddiqi M.Z."/>
            <person name="Muhammad Shafi S."/>
            <person name="Choi K.D."/>
            <person name="Im W.T."/>
        </authorList>
    </citation>
    <scope>NUCLEOTIDE SEQUENCE [LARGE SCALE GENOMIC DNA]</scope>
    <source>
        <strain evidence="3 4">Gsoil1550</strain>
    </source>
</reference>
<dbReference type="Pfam" id="PF04977">
    <property type="entry name" value="DivIC"/>
    <property type="match status" value="1"/>
</dbReference>
<evidence type="ECO:0000256" key="1">
    <source>
        <dbReference type="SAM" id="Coils"/>
    </source>
</evidence>
<dbReference type="Proteomes" id="UP000321533">
    <property type="component" value="Chromosome"/>
</dbReference>
<keyword evidence="1" id="KW-0175">Coiled coil</keyword>
<accession>A0A5B8V7T9</accession>
<evidence type="ECO:0000313" key="3">
    <source>
        <dbReference type="EMBL" id="QEC67600.1"/>
    </source>
</evidence>
<feature type="coiled-coil region" evidence="1">
    <location>
        <begin position="44"/>
        <end position="71"/>
    </location>
</feature>
<evidence type="ECO:0000313" key="4">
    <source>
        <dbReference type="Proteomes" id="UP000321533"/>
    </source>
</evidence>
<dbReference type="AlphaFoldDB" id="A0A5B8V7T9"/>
<dbReference type="EMBL" id="CP042435">
    <property type="protein sequence ID" value="QEC67600.1"/>
    <property type="molecule type" value="Genomic_DNA"/>
</dbReference>
<protein>
    <submittedName>
        <fullName evidence="3">Septum formation initiator family protein</fullName>
    </submittedName>
</protein>
<sequence length="104" mass="12304">MLISSSIISIVKNKYLIAISAFTVIVLFFDHNNLFEQIDRKQELKELQAKKQYYQDEIEKTKKELADLSNNPAAIEKYAREHYQMKRDNEDVFMVENTNDSLKK</sequence>
<gene>
    <name evidence="3" type="ORF">FRZ67_09970</name>
</gene>